<gene>
    <name evidence="4" type="ORF">R50_1555</name>
</gene>
<dbReference type="PANTHER" id="PTHR22946">
    <property type="entry name" value="DIENELACTONE HYDROLASE DOMAIN-CONTAINING PROTEIN-RELATED"/>
    <property type="match status" value="1"/>
</dbReference>
<dbReference type="InterPro" id="IPR000073">
    <property type="entry name" value="AB_hydrolase_1"/>
</dbReference>
<name>A0A6F8ZGZ2_9FIRM</name>
<dbReference type="Gene3D" id="3.40.50.1820">
    <property type="entry name" value="alpha/beta hydrolase"/>
    <property type="match status" value="1"/>
</dbReference>
<dbReference type="InterPro" id="IPR029058">
    <property type="entry name" value="AB_hydrolase_fold"/>
</dbReference>
<dbReference type="Pfam" id="PF00561">
    <property type="entry name" value="Abhydrolase_1"/>
    <property type="match status" value="1"/>
</dbReference>
<dbReference type="InterPro" id="IPR050261">
    <property type="entry name" value="FrsA_esterase"/>
</dbReference>
<dbReference type="EMBL" id="LR778114">
    <property type="protein sequence ID" value="CAB1129056.1"/>
    <property type="molecule type" value="Genomic_DNA"/>
</dbReference>
<dbReference type="PANTHER" id="PTHR22946:SF9">
    <property type="entry name" value="POLYKETIDE TRANSFERASE AF380"/>
    <property type="match status" value="1"/>
</dbReference>
<keyword evidence="1 4" id="KW-0378">Hydrolase</keyword>
<dbReference type="SUPFAM" id="SSF53474">
    <property type="entry name" value="alpha/beta-Hydrolases"/>
    <property type="match status" value="1"/>
</dbReference>
<accession>A0A6F8ZGZ2</accession>
<organism evidence="4 5">
    <name type="scientific">Candidatus Hydrogenisulfobacillus filiaventi</name>
    <dbReference type="NCBI Taxonomy" id="2707344"/>
    <lineage>
        <taxon>Bacteria</taxon>
        <taxon>Bacillati</taxon>
        <taxon>Bacillota</taxon>
        <taxon>Clostridia</taxon>
        <taxon>Eubacteriales</taxon>
        <taxon>Clostridiales Family XVII. Incertae Sedis</taxon>
        <taxon>Candidatus Hydrogenisulfobacillus</taxon>
    </lineage>
</organism>
<dbReference type="GO" id="GO:0052689">
    <property type="term" value="F:carboxylic ester hydrolase activity"/>
    <property type="evidence" value="ECO:0007669"/>
    <property type="project" value="UniProtKB-ARBA"/>
</dbReference>
<evidence type="ECO:0000313" key="4">
    <source>
        <dbReference type="EMBL" id="CAB1129056.1"/>
    </source>
</evidence>
<dbReference type="Proteomes" id="UP000503399">
    <property type="component" value="Chromosome"/>
</dbReference>
<protein>
    <submittedName>
        <fullName evidence="4">AB hydrolase-1 domain-containing protein</fullName>
    </submittedName>
</protein>
<reference evidence="4 5" key="1">
    <citation type="submission" date="2020-02" db="EMBL/GenBank/DDBJ databases">
        <authorList>
            <person name="Hogendoorn C."/>
        </authorList>
    </citation>
    <scope>NUCLEOTIDE SEQUENCE [LARGE SCALE GENOMIC DNA]</scope>
    <source>
        <strain evidence="4">R501</strain>
    </source>
</reference>
<dbReference type="AlphaFoldDB" id="A0A6F8ZGZ2"/>
<comment type="similarity">
    <text evidence="2">Belongs to the AB hydrolase superfamily. FUS2 hydrolase family.</text>
</comment>
<evidence type="ECO:0000313" key="5">
    <source>
        <dbReference type="Proteomes" id="UP000503399"/>
    </source>
</evidence>
<evidence type="ECO:0000256" key="2">
    <source>
        <dbReference type="ARBA" id="ARBA00038115"/>
    </source>
</evidence>
<evidence type="ECO:0000256" key="1">
    <source>
        <dbReference type="ARBA" id="ARBA00022801"/>
    </source>
</evidence>
<dbReference type="KEGG" id="hfv:R50_1555"/>
<keyword evidence="5" id="KW-1185">Reference proteome</keyword>
<feature type="domain" description="AB hydrolase-1" evidence="3">
    <location>
        <begin position="25"/>
        <end position="132"/>
    </location>
</feature>
<evidence type="ECO:0000259" key="3">
    <source>
        <dbReference type="Pfam" id="PF00561"/>
    </source>
</evidence>
<sequence>MPEELMVETEDGGRVAVTVWEGRDPAVILCHGKAFNRESFLPYGAELAAAGRAVAVLDFRGYGSSTAGQAGPDAKELDIVAVARWLAAHGHPRPVALGASMGGGAVLRAAARAPEVFGGFITWSTVQVDPALAPAWGALPKLFVVSEREMMHDQTLAMYTAAAEPKRLVEIPGSRHAQQILAGEEAPRLKAAVAEFLAGLG</sequence>
<proteinExistence type="inferred from homology"/>